<dbReference type="FunFam" id="1.10.287.950:FF:000001">
    <property type="entry name" value="Methyl-accepting chemotaxis sensory transducer"/>
    <property type="match status" value="1"/>
</dbReference>
<feature type="domain" description="Methyl-accepting transducer" evidence="6">
    <location>
        <begin position="397"/>
        <end position="633"/>
    </location>
</feature>
<name>A0A238YXI8_9BACT</name>
<dbReference type="InterPro" id="IPR000700">
    <property type="entry name" value="PAS-assoc_C"/>
</dbReference>
<dbReference type="InterPro" id="IPR035965">
    <property type="entry name" value="PAS-like_dom_sf"/>
</dbReference>
<dbReference type="EMBL" id="FZOC01000002">
    <property type="protein sequence ID" value="SNR75448.1"/>
    <property type="molecule type" value="Genomic_DNA"/>
</dbReference>
<dbReference type="InterPro" id="IPR003660">
    <property type="entry name" value="HAMP_dom"/>
</dbReference>
<dbReference type="CDD" id="cd06225">
    <property type="entry name" value="HAMP"/>
    <property type="match status" value="1"/>
</dbReference>
<evidence type="ECO:0000256" key="2">
    <source>
        <dbReference type="ARBA" id="ARBA00023224"/>
    </source>
</evidence>
<dbReference type="Pfam" id="PF00015">
    <property type="entry name" value="MCPsignal"/>
    <property type="match status" value="1"/>
</dbReference>
<comment type="similarity">
    <text evidence="3">Belongs to the methyl-accepting chemotaxis (MCP) protein family.</text>
</comment>
<feature type="domain" description="HAMP" evidence="8">
    <location>
        <begin position="206"/>
        <end position="258"/>
    </location>
</feature>
<dbReference type="InterPro" id="IPR004089">
    <property type="entry name" value="MCPsignal_dom"/>
</dbReference>
<evidence type="ECO:0000256" key="4">
    <source>
        <dbReference type="PROSITE-ProRule" id="PRU00284"/>
    </source>
</evidence>
<dbReference type="GO" id="GO:0006935">
    <property type="term" value="P:chemotaxis"/>
    <property type="evidence" value="ECO:0007669"/>
    <property type="project" value="UniProtKB-ARBA"/>
</dbReference>
<dbReference type="Pfam" id="PF08448">
    <property type="entry name" value="PAS_4"/>
    <property type="match status" value="1"/>
</dbReference>
<organism evidence="9 10">
    <name type="scientific">Humidesulfovibrio mexicanus</name>
    <dbReference type="NCBI Taxonomy" id="147047"/>
    <lineage>
        <taxon>Bacteria</taxon>
        <taxon>Pseudomonadati</taxon>
        <taxon>Thermodesulfobacteriota</taxon>
        <taxon>Desulfovibrionia</taxon>
        <taxon>Desulfovibrionales</taxon>
        <taxon>Desulfovibrionaceae</taxon>
        <taxon>Humidesulfovibrio</taxon>
    </lineage>
</organism>
<dbReference type="PANTHER" id="PTHR32089">
    <property type="entry name" value="METHYL-ACCEPTING CHEMOTAXIS PROTEIN MCPB"/>
    <property type="match status" value="1"/>
</dbReference>
<dbReference type="InterPro" id="IPR013656">
    <property type="entry name" value="PAS_4"/>
</dbReference>
<dbReference type="SMART" id="SM00283">
    <property type="entry name" value="MA"/>
    <property type="match status" value="1"/>
</dbReference>
<dbReference type="Gene3D" id="6.10.340.10">
    <property type="match status" value="1"/>
</dbReference>
<keyword evidence="10" id="KW-1185">Reference proteome</keyword>
<reference evidence="9 10" key="1">
    <citation type="submission" date="2017-06" db="EMBL/GenBank/DDBJ databases">
        <authorList>
            <person name="Kim H.J."/>
            <person name="Triplett B.A."/>
        </authorList>
    </citation>
    <scope>NUCLEOTIDE SEQUENCE [LARGE SCALE GENOMIC DNA]</scope>
    <source>
        <strain evidence="9 10">DSM 13116</strain>
    </source>
</reference>
<dbReference type="CDD" id="cd11386">
    <property type="entry name" value="MCP_signal"/>
    <property type="match status" value="1"/>
</dbReference>
<keyword evidence="5" id="KW-1133">Transmembrane helix</keyword>
<evidence type="ECO:0000256" key="5">
    <source>
        <dbReference type="SAM" id="Phobius"/>
    </source>
</evidence>
<dbReference type="Pfam" id="PF00672">
    <property type="entry name" value="HAMP"/>
    <property type="match status" value="1"/>
</dbReference>
<dbReference type="Gene3D" id="3.30.450.20">
    <property type="entry name" value="PAS domain"/>
    <property type="match status" value="1"/>
</dbReference>
<keyword evidence="5" id="KW-0812">Transmembrane</keyword>
<dbReference type="RefSeq" id="WP_143337307.1">
    <property type="nucleotide sequence ID" value="NZ_FZOC01000002.1"/>
</dbReference>
<dbReference type="PROSITE" id="PS50113">
    <property type="entry name" value="PAC"/>
    <property type="match status" value="1"/>
</dbReference>
<evidence type="ECO:0000256" key="3">
    <source>
        <dbReference type="ARBA" id="ARBA00029447"/>
    </source>
</evidence>
<dbReference type="Proteomes" id="UP000198324">
    <property type="component" value="Unassembled WGS sequence"/>
</dbReference>
<comment type="subcellular location">
    <subcellularLocation>
        <location evidence="1">Membrane</location>
    </subcellularLocation>
</comment>
<dbReference type="GO" id="GO:0016020">
    <property type="term" value="C:membrane"/>
    <property type="evidence" value="ECO:0007669"/>
    <property type="project" value="UniProtKB-SubCell"/>
</dbReference>
<evidence type="ECO:0000259" key="6">
    <source>
        <dbReference type="PROSITE" id="PS50111"/>
    </source>
</evidence>
<dbReference type="PANTHER" id="PTHR32089:SF112">
    <property type="entry name" value="LYSOZYME-LIKE PROTEIN-RELATED"/>
    <property type="match status" value="1"/>
</dbReference>
<dbReference type="AlphaFoldDB" id="A0A238YXI8"/>
<proteinExistence type="inferred from homology"/>
<gene>
    <name evidence="9" type="ORF">SAMN04488503_1049</name>
</gene>
<dbReference type="SMART" id="SM00304">
    <property type="entry name" value="HAMP"/>
    <property type="match status" value="1"/>
</dbReference>
<dbReference type="Gene3D" id="1.10.287.950">
    <property type="entry name" value="Methyl-accepting chemotaxis protein"/>
    <property type="match status" value="1"/>
</dbReference>
<keyword evidence="5" id="KW-0472">Membrane</keyword>
<dbReference type="GO" id="GO:0007165">
    <property type="term" value="P:signal transduction"/>
    <property type="evidence" value="ECO:0007669"/>
    <property type="project" value="UniProtKB-KW"/>
</dbReference>
<dbReference type="PROSITE" id="PS50111">
    <property type="entry name" value="CHEMOTAXIS_TRANSDUC_2"/>
    <property type="match status" value="1"/>
</dbReference>
<evidence type="ECO:0000256" key="1">
    <source>
        <dbReference type="ARBA" id="ARBA00004370"/>
    </source>
</evidence>
<protein>
    <submittedName>
        <fullName evidence="9">Methyl-accepting chemotaxis protein</fullName>
    </submittedName>
</protein>
<dbReference type="PROSITE" id="PS50885">
    <property type="entry name" value="HAMP"/>
    <property type="match status" value="1"/>
</dbReference>
<evidence type="ECO:0000259" key="8">
    <source>
        <dbReference type="PROSITE" id="PS50885"/>
    </source>
</evidence>
<sequence length="671" mass="72258">MQQLNIKKLLILLTALTVCGCGVLLGMLWLSSQKADHAFHIIVNEEEPVSAAFRDMYAQGLQTEQATRNVVLNPADDKAKKNYEAANQSFHEDLDLVRAKVQGPLKDGLPKLAELWDQAHKLKLEVMALAGEGKTAEAAELLRSKETPVWRDIKVVLAELTKLQDKRSAAILADYDSASKTMLTLALCGGALVMLLMTLACVYTGRRIHRPLTGCVDFSKRIANGDFSAELDIRLKDEIGELADAIRVMVDKLRKELAFSQGLMSGVAAPFSVFGPDDTLLYSNQAMTDLMEIPGKPEDYYGRGSGEFIFGEKSRETVSTRALREKKPLRSDADVETRTGKKRHVRISSSPFFGAKGQLLGTISIWLDQTEAVEAKLQAERAKTEGMIHAAQQLETIVEVISSASEELSAQIEQSSRGTEIQSQRVAETATAMEEMNATVLEVAKNASQAADSSAGAKAKAAEGAQVVKKAVESITEVQRKSVVLKDDMAQLGKQAEGIGQIMNVISDIADQTNLLALNAAIEAARAGDAGRGFAVVADEVRKLAEKTMTATKEVGDAVSGIQLGARKNLENVEHSVATIEQATDLANQSGEALTQIVSMVDVSTDQVRSIAAASEEQSAASEEIGRSIEDINRISGETASAMNESAQAVGELANQAQTLRTIIERMKTGG</sequence>
<evidence type="ECO:0000313" key="10">
    <source>
        <dbReference type="Proteomes" id="UP000198324"/>
    </source>
</evidence>
<feature type="transmembrane region" description="Helical" evidence="5">
    <location>
        <begin position="182"/>
        <end position="203"/>
    </location>
</feature>
<dbReference type="SUPFAM" id="SSF58104">
    <property type="entry name" value="Methyl-accepting chemotaxis protein (MCP) signaling domain"/>
    <property type="match status" value="1"/>
</dbReference>
<dbReference type="OrthoDB" id="9816383at2"/>
<accession>A0A238YXI8</accession>
<evidence type="ECO:0000259" key="7">
    <source>
        <dbReference type="PROSITE" id="PS50113"/>
    </source>
</evidence>
<feature type="transmembrane region" description="Helical" evidence="5">
    <location>
        <begin position="9"/>
        <end position="30"/>
    </location>
</feature>
<dbReference type="PROSITE" id="PS51257">
    <property type="entry name" value="PROKAR_LIPOPROTEIN"/>
    <property type="match status" value="1"/>
</dbReference>
<keyword evidence="2 4" id="KW-0807">Transducer</keyword>
<evidence type="ECO:0000313" key="9">
    <source>
        <dbReference type="EMBL" id="SNR75448.1"/>
    </source>
</evidence>
<feature type="domain" description="PAC" evidence="7">
    <location>
        <begin position="329"/>
        <end position="381"/>
    </location>
</feature>
<dbReference type="SUPFAM" id="SSF55785">
    <property type="entry name" value="PYP-like sensor domain (PAS domain)"/>
    <property type="match status" value="1"/>
</dbReference>